<reference evidence="3 4" key="1">
    <citation type="submission" date="2018-04" db="EMBL/GenBank/DDBJ databases">
        <authorList>
            <person name="Zhang X."/>
            <person name="Yuan J."/>
            <person name="Li F."/>
            <person name="Xiang J."/>
        </authorList>
    </citation>
    <scope>NUCLEOTIDE SEQUENCE [LARGE SCALE GENOMIC DNA]</scope>
    <source>
        <tissue evidence="3">Muscle</tissue>
    </source>
</reference>
<feature type="compositionally biased region" description="Low complexity" evidence="1">
    <location>
        <begin position="43"/>
        <end position="63"/>
    </location>
</feature>
<organism evidence="3 4">
    <name type="scientific">Penaeus vannamei</name>
    <name type="common">Whiteleg shrimp</name>
    <name type="synonym">Litopenaeus vannamei</name>
    <dbReference type="NCBI Taxonomy" id="6689"/>
    <lineage>
        <taxon>Eukaryota</taxon>
        <taxon>Metazoa</taxon>
        <taxon>Ecdysozoa</taxon>
        <taxon>Arthropoda</taxon>
        <taxon>Crustacea</taxon>
        <taxon>Multicrustacea</taxon>
        <taxon>Malacostraca</taxon>
        <taxon>Eumalacostraca</taxon>
        <taxon>Eucarida</taxon>
        <taxon>Decapoda</taxon>
        <taxon>Dendrobranchiata</taxon>
        <taxon>Penaeoidea</taxon>
        <taxon>Penaeidae</taxon>
        <taxon>Penaeus</taxon>
    </lineage>
</organism>
<accession>A0A423T0E7</accession>
<sequence length="215" mass="24116">MGHEHTPHGPGNECHDQNNCGGNNSSTTESTTSQLRPEDGWRSPSNPTTPTTPSTTATSPTSTKMNNHKVEKQWVDVVTVPLMMAYITRYIFGTDKLRPQAFEVRGINGISTGVVHCEDAAMLSQWIKHITNNIIGLTNLQMKLYNSSFPASEHVLYMGWVCEGVLNQNLPWQNWKPKFIALKGTDIYMFDTPPLNTHDWLERASVWAVTRRCSA</sequence>
<dbReference type="GO" id="GO:0016010">
    <property type="term" value="C:dystrophin-associated glycoprotein complex"/>
    <property type="evidence" value="ECO:0007669"/>
    <property type="project" value="TreeGrafter"/>
</dbReference>
<dbReference type="PANTHER" id="PTHR10554:SF1">
    <property type="entry name" value="FI16515P1"/>
    <property type="match status" value="1"/>
</dbReference>
<reference evidence="3 4" key="2">
    <citation type="submission" date="2019-01" db="EMBL/GenBank/DDBJ databases">
        <title>The decoding of complex shrimp genome reveals the adaptation for benthos swimmer, frequently molting mechanism and breeding impact on genome.</title>
        <authorList>
            <person name="Sun Y."/>
            <person name="Gao Y."/>
            <person name="Yu Y."/>
        </authorList>
    </citation>
    <scope>NUCLEOTIDE SEQUENCE [LARGE SCALE GENOMIC DNA]</scope>
    <source>
        <tissue evidence="3">Muscle</tissue>
    </source>
</reference>
<protein>
    <recommendedName>
        <fullName evidence="2">Syntrophin split Pleckstrin homology (PH) domain-containing protein</fullName>
    </recommendedName>
</protein>
<dbReference type="Proteomes" id="UP000283509">
    <property type="component" value="Unassembled WGS sequence"/>
</dbReference>
<proteinExistence type="predicted"/>
<dbReference type="AlphaFoldDB" id="A0A423T0E7"/>
<dbReference type="EMBL" id="QCYY01002488">
    <property type="protein sequence ID" value="ROT69966.1"/>
    <property type="molecule type" value="Genomic_DNA"/>
</dbReference>
<dbReference type="SUPFAM" id="SSF50729">
    <property type="entry name" value="PH domain-like"/>
    <property type="match status" value="1"/>
</dbReference>
<gene>
    <name evidence="3" type="ORF">C7M84_011775</name>
</gene>
<dbReference type="PANTHER" id="PTHR10554">
    <property type="entry name" value="SYNTROPHIN"/>
    <property type="match status" value="1"/>
</dbReference>
<comment type="caution">
    <text evidence="3">The sequence shown here is derived from an EMBL/GenBank/DDBJ whole genome shotgun (WGS) entry which is preliminary data.</text>
</comment>
<evidence type="ECO:0000313" key="3">
    <source>
        <dbReference type="EMBL" id="ROT69966.1"/>
    </source>
</evidence>
<dbReference type="Pfam" id="PF18012">
    <property type="entry name" value="PH_17"/>
    <property type="match status" value="1"/>
</dbReference>
<dbReference type="InterPro" id="IPR041428">
    <property type="entry name" value="PHsplit_syntrophin"/>
</dbReference>
<feature type="compositionally biased region" description="Low complexity" evidence="1">
    <location>
        <begin position="18"/>
        <end position="33"/>
    </location>
</feature>
<dbReference type="Gene3D" id="2.30.29.30">
    <property type="entry name" value="Pleckstrin-homology domain (PH domain)/Phosphotyrosine-binding domain (PTB)"/>
    <property type="match status" value="1"/>
</dbReference>
<dbReference type="InterPro" id="IPR011993">
    <property type="entry name" value="PH-like_dom_sf"/>
</dbReference>
<feature type="domain" description="Syntrophin split Pleckstrin homology (PH)" evidence="2">
    <location>
        <begin position="74"/>
        <end position="130"/>
    </location>
</feature>
<evidence type="ECO:0000313" key="4">
    <source>
        <dbReference type="Proteomes" id="UP000283509"/>
    </source>
</evidence>
<feature type="region of interest" description="Disordered" evidence="1">
    <location>
        <begin position="1"/>
        <end position="67"/>
    </location>
</feature>
<name>A0A423T0E7_PENVA</name>
<keyword evidence="4" id="KW-1185">Reference proteome</keyword>
<dbReference type="InterPro" id="IPR015482">
    <property type="entry name" value="Syntrophin"/>
</dbReference>
<dbReference type="GO" id="GO:0005198">
    <property type="term" value="F:structural molecule activity"/>
    <property type="evidence" value="ECO:0007669"/>
    <property type="project" value="InterPro"/>
</dbReference>
<dbReference type="OrthoDB" id="9975356at2759"/>
<dbReference type="STRING" id="6689.A0A423T0E7"/>
<evidence type="ECO:0000259" key="2">
    <source>
        <dbReference type="Pfam" id="PF18012"/>
    </source>
</evidence>
<evidence type="ECO:0000256" key="1">
    <source>
        <dbReference type="SAM" id="MobiDB-lite"/>
    </source>
</evidence>